<evidence type="ECO:0000259" key="1">
    <source>
        <dbReference type="Pfam" id="PF20155"/>
    </source>
</evidence>
<dbReference type="AlphaFoldDB" id="A0AAD8ANH5"/>
<gene>
    <name evidence="2" type="ORF">Bpfe_031037</name>
</gene>
<dbReference type="Proteomes" id="UP001233172">
    <property type="component" value="Unassembled WGS sequence"/>
</dbReference>
<organism evidence="2 3">
    <name type="scientific">Biomphalaria pfeifferi</name>
    <name type="common">Bloodfluke planorb</name>
    <name type="synonym">Freshwater snail</name>
    <dbReference type="NCBI Taxonomy" id="112525"/>
    <lineage>
        <taxon>Eukaryota</taxon>
        <taxon>Metazoa</taxon>
        <taxon>Spiralia</taxon>
        <taxon>Lophotrochozoa</taxon>
        <taxon>Mollusca</taxon>
        <taxon>Gastropoda</taxon>
        <taxon>Heterobranchia</taxon>
        <taxon>Euthyneura</taxon>
        <taxon>Panpulmonata</taxon>
        <taxon>Hygrophila</taxon>
        <taxon>Lymnaeoidea</taxon>
        <taxon>Planorbidae</taxon>
        <taxon>Biomphalaria</taxon>
    </lineage>
</organism>
<dbReference type="EMBL" id="JASAOG010000440">
    <property type="protein sequence ID" value="KAK0039552.1"/>
    <property type="molecule type" value="Genomic_DNA"/>
</dbReference>
<reference evidence="2" key="1">
    <citation type="journal article" date="2023" name="PLoS Negl. Trop. Dis.">
        <title>A genome sequence for Biomphalaria pfeifferi, the major vector snail for the human-infecting parasite Schistosoma mansoni.</title>
        <authorList>
            <person name="Bu L."/>
            <person name="Lu L."/>
            <person name="Laidemitt M.R."/>
            <person name="Zhang S.M."/>
            <person name="Mutuku M."/>
            <person name="Mkoji G."/>
            <person name="Steinauer M."/>
            <person name="Loker E.S."/>
        </authorList>
    </citation>
    <scope>NUCLEOTIDE SEQUENCE</scope>
    <source>
        <strain evidence="2">KasaAsao</strain>
    </source>
</reference>
<feature type="domain" description="Tape measure protein N-terminal" evidence="1">
    <location>
        <begin position="82"/>
        <end position="199"/>
    </location>
</feature>
<comment type="caution">
    <text evidence="2">The sequence shown here is derived from an EMBL/GenBank/DDBJ whole genome shotgun (WGS) entry which is preliminary data.</text>
</comment>
<evidence type="ECO:0000313" key="3">
    <source>
        <dbReference type="Proteomes" id="UP001233172"/>
    </source>
</evidence>
<accession>A0AAD8ANH5</accession>
<name>A0AAD8ANH5_BIOPF</name>
<proteinExistence type="predicted"/>
<dbReference type="Pfam" id="PF20155">
    <property type="entry name" value="TMP_3"/>
    <property type="match status" value="1"/>
</dbReference>
<sequence length="205" mass="21830">MSKPIKLKIVIEDTDAERSTATMRRLENAIKGVGSGSKYLQTFQSALSSFSLAASVWAGGIATSLTNSFMSALRGLPSFVKELFDQASNFSQMSVSLAQFEGSAALAEQRIKSLMQVAAETPGLSFSSAVDGQKRLEAIGFEGDKATTILAGLAKVRILSGSTKEDFDAVVLNLTQIATGGQQVGQEIRELIGRMPAFAARNTLW</sequence>
<protein>
    <submittedName>
        <fullName evidence="2">Tape measure protein</fullName>
    </submittedName>
</protein>
<keyword evidence="3" id="KW-1185">Reference proteome</keyword>
<evidence type="ECO:0000313" key="2">
    <source>
        <dbReference type="EMBL" id="KAK0039552.1"/>
    </source>
</evidence>
<dbReference type="InterPro" id="IPR013491">
    <property type="entry name" value="Tape_meas_N"/>
</dbReference>
<reference evidence="2" key="2">
    <citation type="submission" date="2023-04" db="EMBL/GenBank/DDBJ databases">
        <authorList>
            <person name="Bu L."/>
            <person name="Lu L."/>
            <person name="Laidemitt M.R."/>
            <person name="Zhang S.M."/>
            <person name="Mutuku M."/>
            <person name="Mkoji G."/>
            <person name="Steinauer M."/>
            <person name="Loker E.S."/>
        </authorList>
    </citation>
    <scope>NUCLEOTIDE SEQUENCE</scope>
    <source>
        <strain evidence="2">KasaAsao</strain>
        <tissue evidence="2">Whole Snail</tissue>
    </source>
</reference>